<evidence type="ECO:0000259" key="1">
    <source>
        <dbReference type="Pfam" id="PF06985"/>
    </source>
</evidence>
<dbReference type="OrthoDB" id="2958217at2759"/>
<reference evidence="3" key="1">
    <citation type="journal article" date="2021" name="BMC Genomics">
        <title>Chromosome-level genome assembly and manually-curated proteome of model necrotroph Parastagonospora nodorum Sn15 reveals a genome-wide trove of candidate effector homologs, and redundancy of virulence-related functions within an accessory chromosome.</title>
        <authorList>
            <person name="Bertazzoni S."/>
            <person name="Jones D.A.B."/>
            <person name="Phan H.T."/>
            <person name="Tan K.-C."/>
            <person name="Hane J.K."/>
        </authorList>
    </citation>
    <scope>NUCLEOTIDE SEQUENCE [LARGE SCALE GENOMIC DNA]</scope>
    <source>
        <strain evidence="3">SN15 / ATCC MYA-4574 / FGSC 10173)</strain>
    </source>
</reference>
<organism evidence="2 3">
    <name type="scientific">Phaeosphaeria nodorum (strain SN15 / ATCC MYA-4574 / FGSC 10173)</name>
    <name type="common">Glume blotch fungus</name>
    <name type="synonym">Parastagonospora nodorum</name>
    <dbReference type="NCBI Taxonomy" id="321614"/>
    <lineage>
        <taxon>Eukaryota</taxon>
        <taxon>Fungi</taxon>
        <taxon>Dikarya</taxon>
        <taxon>Ascomycota</taxon>
        <taxon>Pezizomycotina</taxon>
        <taxon>Dothideomycetes</taxon>
        <taxon>Pleosporomycetidae</taxon>
        <taxon>Pleosporales</taxon>
        <taxon>Pleosporineae</taxon>
        <taxon>Phaeosphaeriaceae</taxon>
        <taxon>Parastagonospora</taxon>
    </lineage>
</organism>
<accession>A0A7U2FAM2</accession>
<dbReference type="VEuPathDB" id="FungiDB:JI435_143920"/>
<protein>
    <recommendedName>
        <fullName evidence="1">Heterokaryon incompatibility domain-containing protein</fullName>
    </recommendedName>
</protein>
<feature type="domain" description="Heterokaryon incompatibility" evidence="1">
    <location>
        <begin position="199"/>
        <end position="355"/>
    </location>
</feature>
<dbReference type="Proteomes" id="UP000663193">
    <property type="component" value="Chromosome 9"/>
</dbReference>
<dbReference type="AlphaFoldDB" id="A0A7U2FAM2"/>
<dbReference type="Pfam" id="PF06985">
    <property type="entry name" value="HET"/>
    <property type="match status" value="1"/>
</dbReference>
<evidence type="ECO:0000313" key="3">
    <source>
        <dbReference type="Proteomes" id="UP000663193"/>
    </source>
</evidence>
<dbReference type="InterPro" id="IPR010730">
    <property type="entry name" value="HET"/>
</dbReference>
<dbReference type="PANTHER" id="PTHR33112:SF10">
    <property type="entry name" value="TOL"/>
    <property type="match status" value="1"/>
</dbReference>
<proteinExistence type="predicted"/>
<dbReference type="EMBL" id="CP069031">
    <property type="protein sequence ID" value="QRC99484.1"/>
    <property type="molecule type" value="Genomic_DNA"/>
</dbReference>
<gene>
    <name evidence="2" type="ORF">JI435_143920</name>
</gene>
<dbReference type="PANTHER" id="PTHR33112">
    <property type="entry name" value="DOMAIN PROTEIN, PUTATIVE-RELATED"/>
    <property type="match status" value="1"/>
</dbReference>
<evidence type="ECO:0000313" key="2">
    <source>
        <dbReference type="EMBL" id="QRC99484.1"/>
    </source>
</evidence>
<keyword evidence="3" id="KW-1185">Reference proteome</keyword>
<name>A0A7U2FAM2_PHANO</name>
<sequence>MADPTLCEVCRALLRGSRKLVSFDWKFEHHASSESFRHAYKLGCEICIRLHAAFMEEHSRLRALELPIDCKTSGELETDDETLLWGRTTYYPFSSSPSGCPSIHFWNHSNACTTEMTMVIGMVGTLRPPETLVCQNTGQDQAMTFIQTQYAACLREHAKCRSSSASSDFLPTRLLQVSCAEPPSVRLCERAQISSRIHYATLSHCWGQTLPTSLTKTTEEELRNGVTQDTLPLTFREAIRVAMALGISYLWIDSLCIFQDDLKDWESEAKLMRDVYRNATFCIAATAAKNSTRGLFRNRNCRSLNPVEVGVTRHIDARNGQTFAPGRYWFMAHPVTPDIAIDSAPLNQRAWVAQERYLSRRTIHFTHNLLFWECCEKFASETHPDKHFSCNCESKSGNPRPLRRLVIDTMFHQRDQTEDTCHSGKDRLTDLRTVDDIYISWNRYRAFYTRCQLTKPSDTLIALQGISSEVGELLSDELVFGLWIGRLIGQLLWYCETPNHGRKYISPSRRTPSWSWANWTCAISSGRELDSYTSDHIHDSVQITKLPKGTKSSENMLHSITMRCRLMPFKSRFSMEHDSFKVPLTFGKIVSWSQRRPHIRLDDTSQTHFEQNIECQLLILRHGEFTEGRLFEGLLVVLCDERTRSYERIGFCYIQDRPPTRLASDVLDHHNTLEDQEIQLI</sequence>